<name>A0A9N9LG88_9HELO</name>
<protein>
    <recommendedName>
        <fullName evidence="4">Secreted protein</fullName>
    </recommendedName>
</protein>
<dbReference type="EMBL" id="CAJVRM010000111">
    <property type="protein sequence ID" value="CAG8974644.1"/>
    <property type="molecule type" value="Genomic_DNA"/>
</dbReference>
<gene>
    <name evidence="2" type="ORF">HYALB_00012112</name>
</gene>
<feature type="signal peptide" evidence="1">
    <location>
        <begin position="1"/>
        <end position="24"/>
    </location>
</feature>
<evidence type="ECO:0000313" key="2">
    <source>
        <dbReference type="EMBL" id="CAG8974644.1"/>
    </source>
</evidence>
<dbReference type="AlphaFoldDB" id="A0A9N9LG88"/>
<keyword evidence="3" id="KW-1185">Reference proteome</keyword>
<evidence type="ECO:0000256" key="1">
    <source>
        <dbReference type="SAM" id="SignalP"/>
    </source>
</evidence>
<sequence>MHMPNRAWWSLASVLCLPEYHSLAPRVLAYSQNADRPFADTLKPEKKDDFGSAIYRSSLYQVAKAVGKNNQHLFHRKTSTVPQGLLKDKYVPKQSILGNCPLQASEEAGCTPETMANAQVARKHGSLPCY</sequence>
<evidence type="ECO:0000313" key="3">
    <source>
        <dbReference type="Proteomes" id="UP000701801"/>
    </source>
</evidence>
<feature type="chain" id="PRO_5040322093" description="Secreted protein" evidence="1">
    <location>
        <begin position="25"/>
        <end position="130"/>
    </location>
</feature>
<organism evidence="2 3">
    <name type="scientific">Hymenoscyphus albidus</name>
    <dbReference type="NCBI Taxonomy" id="595503"/>
    <lineage>
        <taxon>Eukaryota</taxon>
        <taxon>Fungi</taxon>
        <taxon>Dikarya</taxon>
        <taxon>Ascomycota</taxon>
        <taxon>Pezizomycotina</taxon>
        <taxon>Leotiomycetes</taxon>
        <taxon>Helotiales</taxon>
        <taxon>Helotiaceae</taxon>
        <taxon>Hymenoscyphus</taxon>
    </lineage>
</organism>
<accession>A0A9N9LG88</accession>
<evidence type="ECO:0008006" key="4">
    <source>
        <dbReference type="Google" id="ProtNLM"/>
    </source>
</evidence>
<reference evidence="2" key="1">
    <citation type="submission" date="2021-07" db="EMBL/GenBank/DDBJ databases">
        <authorList>
            <person name="Durling M."/>
        </authorList>
    </citation>
    <scope>NUCLEOTIDE SEQUENCE</scope>
</reference>
<dbReference type="Proteomes" id="UP000701801">
    <property type="component" value="Unassembled WGS sequence"/>
</dbReference>
<keyword evidence="1" id="KW-0732">Signal</keyword>
<comment type="caution">
    <text evidence="2">The sequence shown here is derived from an EMBL/GenBank/DDBJ whole genome shotgun (WGS) entry which is preliminary data.</text>
</comment>
<proteinExistence type="predicted"/>